<organism evidence="9">
    <name type="scientific">Chlorella variabilis</name>
    <name type="common">Green alga</name>
    <dbReference type="NCBI Taxonomy" id="554065"/>
    <lineage>
        <taxon>Eukaryota</taxon>
        <taxon>Viridiplantae</taxon>
        <taxon>Chlorophyta</taxon>
        <taxon>core chlorophytes</taxon>
        <taxon>Trebouxiophyceae</taxon>
        <taxon>Chlorellales</taxon>
        <taxon>Chlorellaceae</taxon>
        <taxon>Chlorella clade</taxon>
        <taxon>Chlorella</taxon>
    </lineage>
</organism>
<keyword evidence="3 6" id="KW-1133">Transmembrane helix</keyword>
<feature type="transmembrane region" description="Helical" evidence="6">
    <location>
        <begin position="166"/>
        <end position="187"/>
    </location>
</feature>
<keyword evidence="4 6" id="KW-0472">Membrane</keyword>
<keyword evidence="2 6" id="KW-0812">Transmembrane</keyword>
<keyword evidence="9" id="KW-1185">Reference proteome</keyword>
<dbReference type="InterPro" id="IPR011547">
    <property type="entry name" value="SLC26A/SulP_dom"/>
</dbReference>
<dbReference type="GO" id="GO:0016020">
    <property type="term" value="C:membrane"/>
    <property type="evidence" value="ECO:0007669"/>
    <property type="project" value="UniProtKB-SubCell"/>
</dbReference>
<dbReference type="InterPro" id="IPR052706">
    <property type="entry name" value="Membrane-Transporter-like"/>
</dbReference>
<dbReference type="InterPro" id="IPR018490">
    <property type="entry name" value="cNMP-bd_dom_sf"/>
</dbReference>
<accession>E1Z5D8</accession>
<feature type="region of interest" description="Disordered" evidence="5">
    <location>
        <begin position="1141"/>
        <end position="1160"/>
    </location>
</feature>
<feature type="transmembrane region" description="Helical" evidence="6">
    <location>
        <begin position="225"/>
        <end position="249"/>
    </location>
</feature>
<feature type="transmembrane region" description="Helical" evidence="6">
    <location>
        <begin position="135"/>
        <end position="154"/>
    </location>
</feature>
<dbReference type="InParanoid" id="E1Z5D8"/>
<feature type="transmembrane region" description="Helical" evidence="6">
    <location>
        <begin position="269"/>
        <end position="287"/>
    </location>
</feature>
<feature type="region of interest" description="Disordered" evidence="5">
    <location>
        <begin position="994"/>
        <end position="1033"/>
    </location>
</feature>
<dbReference type="SUPFAM" id="SSF51206">
    <property type="entry name" value="cAMP-binding domain-like"/>
    <property type="match status" value="1"/>
</dbReference>
<comment type="subcellular location">
    <subcellularLocation>
        <location evidence="1">Membrane</location>
        <topology evidence="1">Multi-pass membrane protein</topology>
    </subcellularLocation>
</comment>
<proteinExistence type="predicted"/>
<name>E1Z5D8_CHLVA</name>
<dbReference type="RefSeq" id="XP_005851613.1">
    <property type="nucleotide sequence ID" value="XM_005851551.1"/>
</dbReference>
<dbReference type="STRING" id="554065.E1Z5D8"/>
<dbReference type="Gene3D" id="2.60.120.10">
    <property type="entry name" value="Jelly Rolls"/>
    <property type="match status" value="1"/>
</dbReference>
<feature type="transmembrane region" description="Helical" evidence="6">
    <location>
        <begin position="555"/>
        <end position="579"/>
    </location>
</feature>
<dbReference type="GeneID" id="17358852"/>
<evidence type="ECO:0000256" key="6">
    <source>
        <dbReference type="SAM" id="Phobius"/>
    </source>
</evidence>
<sequence>MESSPKRWPQLRLSSVSARRLSPAVLGGSGEGVLEGLLSPRASSHAFASFTAATQAAPVAGTPHPFHTTLLDQQQQAAHKAAPPSPPPPEQPEAGRFSRAAVTGAINAVIALPIMGAFASIIFRDPFFQPMLGSLVKLVFLSSAVHQMVFAAGSSMPFAVGQVQDVGLIFLSSLASAIVAQCSEAGWPAADTLATVLVALVAATAIVGLLIVATGALKLASLVQYVPLPVIGGYLSFVGYFCLAAGVSLASGAQVSGLSSWAQLASADALVKLAPALAMVLAINLVLHRFRHGRGLVVTTGFCSTSCLLPTWTIVFPGCKLKASACCPACRSPLALPALLVVVPALFYAVLYAAGSSLEDARESGWVSKPQEGDSEWQFWRAWSLYNIHDFPPTNIYWRAMPGQAGKLLALFFVVAFGSSMDIAAIQADSPRDLDYNSELVTVGLSNLATAAAGVGFTGSYIFSQTLFSMRMGVDTPLMGAIVTAAELAVFAVPFNVMAFLPNFYFGGLTAWIGQDILKDWLFIAAKRISAVEYALLLATFGLVMAAGLEAGIAAGIVLAALHFAYSYSRVTMTAFTVVPSRSGAGKLRTFDQRTVLDMFAARITAVSLSGYLFFGRWALSLSPTDMGIAQLASCAATRFIVVGRLQHRLSFTQRHLSCCSLLCCSSVTVVERVLSIASSTLDTQPHLPLAEQAQNAAAAVDGDQLVGRLASLPSSATLSRTYDNVAVLADRLSDLSIFAGHSASACRRVQGLDATAARSFVTLHNKLQRMGIQASPTCFWFPTMDAGCHYCEERFLSVAVAHGLLAPPARCLSLAQVLHAHLELPRCILGEAAVDYRAAAAMLARFTRKQELLAGEILFSVGSPADDIFVIECGTVACQVDFMCSTVASRAQMPTLPADTQPHHAERRFLYGPGSIVGELDFFLQRPRSFAAVVEADGSAWRISRRSFESMDPGSLVLLQTIILRSTMFAFEHTQMPGRGLRGVTSLPCSLRQADGRRSTRAAARAAARVAAEQNPRPDSGQPAKKDSNIRGNKEHASPILLGLAMAAAAADAIMPVARGDGRSDPVRALLAAAPASGEPRTNFARSLVRGMEEAEEGDGSDVFVLARTLLERALEGGHLAPAGSSLPATAAAPVPAAASSVPSTAGASGGAATGGSGGGSGKYDELLKALAAAAASSDLELDSRFDPVRALLASAPERGERRDNFARSLLLGIDGVQGGDYTSPFALAKILLERALESGSLVPGRTSAPAATAAPSAGAGSSKYEALLQALTAAAASPELKGDGRFDPVRALLAAAPTAGQPRDNFARNLLRGIEELEDGDSTSVFALARTLLTRALDGGGLVPAEAGNE</sequence>
<feature type="transmembrane region" description="Helical" evidence="6">
    <location>
        <begin position="296"/>
        <end position="315"/>
    </location>
</feature>
<dbReference type="Proteomes" id="UP000008141">
    <property type="component" value="Unassembled WGS sequence"/>
</dbReference>
<feature type="transmembrane region" description="Helical" evidence="6">
    <location>
        <begin position="476"/>
        <end position="498"/>
    </location>
</feature>
<dbReference type="InterPro" id="IPR014710">
    <property type="entry name" value="RmlC-like_jellyroll"/>
</dbReference>
<dbReference type="EMBL" id="GL433836">
    <property type="protein sequence ID" value="EFN59511.1"/>
    <property type="molecule type" value="Genomic_DNA"/>
</dbReference>
<evidence type="ECO:0000256" key="2">
    <source>
        <dbReference type="ARBA" id="ARBA00022692"/>
    </source>
</evidence>
<dbReference type="KEGG" id="cvr:CHLNCDRAFT_50074"/>
<dbReference type="CDD" id="cd00038">
    <property type="entry name" value="CAP_ED"/>
    <property type="match status" value="1"/>
</dbReference>
<evidence type="ECO:0000256" key="3">
    <source>
        <dbReference type="ARBA" id="ARBA00022989"/>
    </source>
</evidence>
<evidence type="ECO:0000313" key="8">
    <source>
        <dbReference type="EMBL" id="EFN59511.1"/>
    </source>
</evidence>
<feature type="transmembrane region" description="Helical" evidence="6">
    <location>
        <begin position="100"/>
        <end position="123"/>
    </location>
</feature>
<feature type="transmembrane region" description="Helical" evidence="6">
    <location>
        <begin position="600"/>
        <end position="620"/>
    </location>
</feature>
<feature type="transmembrane region" description="Helical" evidence="6">
    <location>
        <begin position="193"/>
        <end position="213"/>
    </location>
</feature>
<evidence type="ECO:0000256" key="1">
    <source>
        <dbReference type="ARBA" id="ARBA00004141"/>
    </source>
</evidence>
<feature type="transmembrane region" description="Helical" evidence="6">
    <location>
        <begin position="440"/>
        <end position="464"/>
    </location>
</feature>
<feature type="domain" description="Cyclic nucleotide-binding" evidence="7">
    <location>
        <begin position="855"/>
        <end position="952"/>
    </location>
</feature>
<dbReference type="PANTHER" id="PTHR43310">
    <property type="entry name" value="SULFATE TRANSPORTER YBAR-RELATED"/>
    <property type="match status" value="1"/>
</dbReference>
<dbReference type="OrthoDB" id="409725at2759"/>
<feature type="compositionally biased region" description="Low complexity" evidence="5">
    <location>
        <begin position="1002"/>
        <end position="1013"/>
    </location>
</feature>
<feature type="transmembrane region" description="Helical" evidence="6">
    <location>
        <begin position="335"/>
        <end position="354"/>
    </location>
</feature>
<reference evidence="8 9" key="1">
    <citation type="journal article" date="2010" name="Plant Cell">
        <title>The Chlorella variabilis NC64A genome reveals adaptation to photosymbiosis, coevolution with viruses, and cryptic sex.</title>
        <authorList>
            <person name="Blanc G."/>
            <person name="Duncan G."/>
            <person name="Agarkova I."/>
            <person name="Borodovsky M."/>
            <person name="Gurnon J."/>
            <person name="Kuo A."/>
            <person name="Lindquist E."/>
            <person name="Lucas S."/>
            <person name="Pangilinan J."/>
            <person name="Polle J."/>
            <person name="Salamov A."/>
            <person name="Terry A."/>
            <person name="Yamada T."/>
            <person name="Dunigan D.D."/>
            <person name="Grigoriev I.V."/>
            <person name="Claverie J.M."/>
            <person name="Van Etten J.L."/>
        </authorList>
    </citation>
    <scope>NUCLEOTIDE SEQUENCE [LARGE SCALE GENOMIC DNA]</scope>
    <source>
        <strain evidence="8 9">NC64A</strain>
    </source>
</reference>
<protein>
    <recommendedName>
        <fullName evidence="7">Cyclic nucleotide-binding domain-containing protein</fullName>
    </recommendedName>
</protein>
<dbReference type="Pfam" id="PF00916">
    <property type="entry name" value="Sulfate_transp"/>
    <property type="match status" value="1"/>
</dbReference>
<evidence type="ECO:0000256" key="5">
    <source>
        <dbReference type="SAM" id="MobiDB-lite"/>
    </source>
</evidence>
<feature type="compositionally biased region" description="Gly residues" evidence="5">
    <location>
        <begin position="1149"/>
        <end position="1160"/>
    </location>
</feature>
<dbReference type="InterPro" id="IPR000595">
    <property type="entry name" value="cNMP-bd_dom"/>
</dbReference>
<evidence type="ECO:0000313" key="9">
    <source>
        <dbReference type="Proteomes" id="UP000008141"/>
    </source>
</evidence>
<gene>
    <name evidence="8" type="ORF">CHLNCDRAFT_50074</name>
</gene>
<dbReference type="PROSITE" id="PS50042">
    <property type="entry name" value="CNMP_BINDING_3"/>
    <property type="match status" value="1"/>
</dbReference>
<feature type="compositionally biased region" description="Low complexity" evidence="5">
    <location>
        <begin position="73"/>
        <end position="82"/>
    </location>
</feature>
<dbReference type="PANTHER" id="PTHR43310:SF2">
    <property type="entry name" value="SLC26A_SULP TRANSPORTER DOMAIN-CONTAINING PROTEIN"/>
    <property type="match status" value="1"/>
</dbReference>
<evidence type="ECO:0000259" key="7">
    <source>
        <dbReference type="PROSITE" id="PS50042"/>
    </source>
</evidence>
<dbReference type="eggNOG" id="KOG0236">
    <property type="taxonomic scope" value="Eukaryota"/>
</dbReference>
<feature type="transmembrane region" description="Helical" evidence="6">
    <location>
        <begin position="408"/>
        <end position="428"/>
    </location>
</feature>
<feature type="region of interest" description="Disordered" evidence="5">
    <location>
        <begin position="72"/>
        <end position="96"/>
    </location>
</feature>
<evidence type="ECO:0000256" key="4">
    <source>
        <dbReference type="ARBA" id="ARBA00023136"/>
    </source>
</evidence>